<reference evidence="3 4" key="1">
    <citation type="submission" date="2022-04" db="EMBL/GenBank/DDBJ databases">
        <title>Rhizobium coralii sp. nov., isolated from coral Turbinaria peltata.</title>
        <authorList>
            <person name="Sun H."/>
        </authorList>
    </citation>
    <scope>NUCLEOTIDE SEQUENCE [LARGE SCALE GENOMIC DNA]</scope>
    <source>
        <strain evidence="3 4">NTR19</strain>
    </source>
</reference>
<feature type="signal peptide" evidence="2">
    <location>
        <begin position="1"/>
        <end position="20"/>
    </location>
</feature>
<evidence type="ECO:0000313" key="3">
    <source>
        <dbReference type="EMBL" id="MCK8779492.1"/>
    </source>
</evidence>
<dbReference type="PANTHER" id="PTHR33376:SF5">
    <property type="entry name" value="EXTRACYTOPLASMIC SOLUTE RECEPTOR PROTEIN"/>
    <property type="match status" value="1"/>
</dbReference>
<comment type="caution">
    <text evidence="3">The sequence shown here is derived from an EMBL/GenBank/DDBJ whole genome shotgun (WGS) entry which is preliminary data.</text>
</comment>
<protein>
    <submittedName>
        <fullName evidence="3">TRAP transporter substrate-binding protein DctP</fullName>
    </submittedName>
</protein>
<feature type="chain" id="PRO_5046269981" evidence="2">
    <location>
        <begin position="21"/>
        <end position="323"/>
    </location>
</feature>
<dbReference type="RefSeq" id="WP_248682219.1">
    <property type="nucleotide sequence ID" value="NZ_JALPRY010000007.1"/>
</dbReference>
<dbReference type="Pfam" id="PF03480">
    <property type="entry name" value="DctP"/>
    <property type="match status" value="1"/>
</dbReference>
<dbReference type="Proteomes" id="UP001202827">
    <property type="component" value="Unassembled WGS sequence"/>
</dbReference>
<dbReference type="InterPro" id="IPR018389">
    <property type="entry name" value="DctP_fam"/>
</dbReference>
<dbReference type="InterPro" id="IPR038404">
    <property type="entry name" value="TRAP_DctP_sf"/>
</dbReference>
<dbReference type="Gene3D" id="3.40.190.170">
    <property type="entry name" value="Bacterial extracellular solute-binding protein, family 7"/>
    <property type="match status" value="1"/>
</dbReference>
<proteinExistence type="predicted"/>
<organism evidence="3 4">
    <name type="scientific">Neorhizobium turbinariae</name>
    <dbReference type="NCBI Taxonomy" id="2937795"/>
    <lineage>
        <taxon>Bacteria</taxon>
        <taxon>Pseudomonadati</taxon>
        <taxon>Pseudomonadota</taxon>
        <taxon>Alphaproteobacteria</taxon>
        <taxon>Hyphomicrobiales</taxon>
        <taxon>Rhizobiaceae</taxon>
        <taxon>Rhizobium/Agrobacterium group</taxon>
        <taxon>Neorhizobium</taxon>
    </lineage>
</organism>
<name>A0ABT0INP3_9HYPH</name>
<evidence type="ECO:0000313" key="4">
    <source>
        <dbReference type="Proteomes" id="UP001202827"/>
    </source>
</evidence>
<sequence>MKLKLTSTLSALAVSLIALAAPAKADEVTLRAISAFQTGTAFAKPFDEFVQKVNEAGKGLVKIQVLGGPEAMPPFEVGNALRGNVIDLANTTAVFHANLVPEGVALTMTDLSMAELRQNGGYDLMNQIHEKRARIHWLGRLAEKIKYHVYLSKPAKSDSFDGLKLRSVPIYQAFFSALGANPMQIAPGEVFTALERGTIDGYGWPSIGVFDLGWQEQTKTRVDPGFYQVETGVYFSLAAWNKLNAEQKAVFEKAILAMEDSSSRFEQDADAERKRQGEAGIETYNLPEASAAKFLQTAQEAGWAQVLKVSPQDGAALQKLFTK</sequence>
<evidence type="ECO:0000256" key="2">
    <source>
        <dbReference type="SAM" id="SignalP"/>
    </source>
</evidence>
<dbReference type="NCBIfam" id="NF037995">
    <property type="entry name" value="TRAP_S1"/>
    <property type="match status" value="1"/>
</dbReference>
<evidence type="ECO:0000256" key="1">
    <source>
        <dbReference type="ARBA" id="ARBA00022729"/>
    </source>
</evidence>
<dbReference type="EMBL" id="JALPRY010000007">
    <property type="protein sequence ID" value="MCK8779492.1"/>
    <property type="molecule type" value="Genomic_DNA"/>
</dbReference>
<dbReference type="PANTHER" id="PTHR33376">
    <property type="match status" value="1"/>
</dbReference>
<gene>
    <name evidence="3" type="primary">dctP</name>
    <name evidence="3" type="ORF">M0654_05785</name>
</gene>
<keyword evidence="4" id="KW-1185">Reference proteome</keyword>
<keyword evidence="1 2" id="KW-0732">Signal</keyword>
<accession>A0ABT0INP3</accession>